<reference evidence="2 3" key="1">
    <citation type="submission" date="2016-10" db="EMBL/GenBank/DDBJ databases">
        <authorList>
            <person name="de Groot N.N."/>
        </authorList>
    </citation>
    <scope>NUCLEOTIDE SEQUENCE [LARGE SCALE GENOMIC DNA]</scope>
    <source>
        <strain evidence="2 3">CGMCC 1.9157</strain>
    </source>
</reference>
<keyword evidence="1" id="KW-0472">Membrane</keyword>
<feature type="transmembrane region" description="Helical" evidence="1">
    <location>
        <begin position="47"/>
        <end position="65"/>
    </location>
</feature>
<keyword evidence="1" id="KW-0812">Transmembrane</keyword>
<gene>
    <name evidence="2" type="ORF">SAMN04488056_12132</name>
</gene>
<keyword evidence="1" id="KW-1133">Transmembrane helix</keyword>
<dbReference type="AlphaFoldDB" id="A0A1I5MGL6"/>
<dbReference type="RefSeq" id="WP_090075549.1">
    <property type="nucleotide sequence ID" value="NZ_FOVR01000021.1"/>
</dbReference>
<dbReference type="STRING" id="655353.SAMN04488056_12132"/>
<evidence type="ECO:0000256" key="1">
    <source>
        <dbReference type="SAM" id="Phobius"/>
    </source>
</evidence>
<protein>
    <recommendedName>
        <fullName evidence="4">Type IV secretion system protein VirB3</fullName>
    </recommendedName>
</protein>
<organism evidence="2 3">
    <name type="scientific">Cohaesibacter marisflavi</name>
    <dbReference type="NCBI Taxonomy" id="655353"/>
    <lineage>
        <taxon>Bacteria</taxon>
        <taxon>Pseudomonadati</taxon>
        <taxon>Pseudomonadota</taxon>
        <taxon>Alphaproteobacteria</taxon>
        <taxon>Hyphomicrobiales</taxon>
        <taxon>Cohaesibacteraceae</taxon>
    </lineage>
</organism>
<keyword evidence="3" id="KW-1185">Reference proteome</keyword>
<feature type="transmembrane region" description="Helical" evidence="1">
    <location>
        <begin position="21"/>
        <end position="41"/>
    </location>
</feature>
<sequence>MKAQSSVATYVQEPMKILGMSPFHFSVVVIGVVLLSMLGGVAGGQSVAFVLFIVTMPLGIAWAVYMRRKDPHSDTLFLLPNTFLRGKPSRHLVAGEKKNLEK</sequence>
<proteinExistence type="predicted"/>
<accession>A0A1I5MGL6</accession>
<name>A0A1I5MGL6_9HYPH</name>
<evidence type="ECO:0000313" key="3">
    <source>
        <dbReference type="Proteomes" id="UP000199236"/>
    </source>
</evidence>
<evidence type="ECO:0008006" key="4">
    <source>
        <dbReference type="Google" id="ProtNLM"/>
    </source>
</evidence>
<evidence type="ECO:0000313" key="2">
    <source>
        <dbReference type="EMBL" id="SFP08732.1"/>
    </source>
</evidence>
<dbReference type="EMBL" id="FOVR01000021">
    <property type="protein sequence ID" value="SFP08732.1"/>
    <property type="molecule type" value="Genomic_DNA"/>
</dbReference>
<dbReference type="OrthoDB" id="7363918at2"/>
<dbReference type="Proteomes" id="UP000199236">
    <property type="component" value="Unassembled WGS sequence"/>
</dbReference>